<evidence type="ECO:0000313" key="3">
    <source>
        <dbReference type="Proteomes" id="UP000596902"/>
    </source>
</evidence>
<dbReference type="Proteomes" id="UP000596902">
    <property type="component" value="Unassembled WGS sequence"/>
</dbReference>
<sequence>MGKKRVDRVELDKYIQSLGLETYGIDPNHIVRNPMSNYRPVPALYTAGLQALFGLLMCHQIQDNLIDPSDPNSLSKKIDEFLKKDGPMVWPEPGPGEKRHLLKPQDGISYIRDLIYPRDSAILKEHLLAILLCQGASSGTDSELYTMKIHNDSKTLEFDPDDTIVVDVLGTKRGDFDKINDETSSQRTESEEGETDNSFNESEDSVLNSRMTSQASNRNTNPSDPAFEVELRLYRSKKRRALVDPGTTWSYATLMLTETTKSCEDFFVLVCNNIEADCSFVIFHLPEDMSMEGSVSIDRESRESELLFRRIRSILQRARKFPCGPLRRSVEVEVGLGTD</sequence>
<protein>
    <submittedName>
        <fullName evidence="2">Uncharacterized protein</fullName>
    </submittedName>
</protein>
<gene>
    <name evidence="2" type="ORF">GT037_000205</name>
</gene>
<organism evidence="2 3">
    <name type="scientific">Alternaria burnsii</name>
    <dbReference type="NCBI Taxonomy" id="1187904"/>
    <lineage>
        <taxon>Eukaryota</taxon>
        <taxon>Fungi</taxon>
        <taxon>Dikarya</taxon>
        <taxon>Ascomycota</taxon>
        <taxon>Pezizomycotina</taxon>
        <taxon>Dothideomycetes</taxon>
        <taxon>Pleosporomycetidae</taxon>
        <taxon>Pleosporales</taxon>
        <taxon>Pleosporineae</taxon>
        <taxon>Pleosporaceae</taxon>
        <taxon>Alternaria</taxon>
        <taxon>Alternaria sect. Alternaria</taxon>
    </lineage>
</organism>
<feature type="region of interest" description="Disordered" evidence="1">
    <location>
        <begin position="176"/>
        <end position="224"/>
    </location>
</feature>
<dbReference type="GeneID" id="62198430"/>
<evidence type="ECO:0000256" key="1">
    <source>
        <dbReference type="SAM" id="MobiDB-lite"/>
    </source>
</evidence>
<dbReference type="RefSeq" id="XP_038791108.1">
    <property type="nucleotide sequence ID" value="XM_038925252.1"/>
</dbReference>
<evidence type="ECO:0000313" key="2">
    <source>
        <dbReference type="EMBL" id="KAF7681229.1"/>
    </source>
</evidence>
<reference evidence="2" key="1">
    <citation type="submission" date="2020-01" db="EMBL/GenBank/DDBJ databases">
        <authorList>
            <person name="Feng Z.H.Z."/>
        </authorList>
    </citation>
    <scope>NUCLEOTIDE SEQUENCE</scope>
    <source>
        <strain evidence="2">CBS107.38</strain>
    </source>
</reference>
<keyword evidence="3" id="KW-1185">Reference proteome</keyword>
<proteinExistence type="predicted"/>
<accession>A0A8H7BGV5</accession>
<name>A0A8H7BGV5_9PLEO</name>
<reference evidence="2" key="2">
    <citation type="submission" date="2020-08" db="EMBL/GenBank/DDBJ databases">
        <title>Draft Genome Sequence of Cumin Blight Pathogen Alternaria burnsii.</title>
        <authorList>
            <person name="Feng Z."/>
        </authorList>
    </citation>
    <scope>NUCLEOTIDE SEQUENCE</scope>
    <source>
        <strain evidence="2">CBS107.38</strain>
    </source>
</reference>
<feature type="compositionally biased region" description="Polar residues" evidence="1">
    <location>
        <begin position="196"/>
        <end position="223"/>
    </location>
</feature>
<dbReference type="AlphaFoldDB" id="A0A8H7BGV5"/>
<comment type="caution">
    <text evidence="2">The sequence shown here is derived from an EMBL/GenBank/DDBJ whole genome shotgun (WGS) entry which is preliminary data.</text>
</comment>
<dbReference type="EMBL" id="JAAABM010000001">
    <property type="protein sequence ID" value="KAF7681229.1"/>
    <property type="molecule type" value="Genomic_DNA"/>
</dbReference>